<feature type="domain" description="Glycosyltransferase 2-like" evidence="1">
    <location>
        <begin position="19"/>
        <end position="126"/>
    </location>
</feature>
<gene>
    <name evidence="2" type="ORF">FCN74_08295</name>
</gene>
<evidence type="ECO:0000313" key="2">
    <source>
        <dbReference type="EMBL" id="TKS56017.1"/>
    </source>
</evidence>
<name>A0A4U5TPH9_9FLAO</name>
<reference evidence="2 3" key="1">
    <citation type="submission" date="2019-04" db="EMBL/GenBank/DDBJ databases">
        <title>Psychroflexus halotolerans sp. nov., isolated from a marine solar saltern.</title>
        <authorList>
            <person name="Feng X."/>
        </authorList>
    </citation>
    <scope>NUCLEOTIDE SEQUENCE [LARGE SCALE GENOMIC DNA]</scope>
    <source>
        <strain evidence="2 3">WDS2C27</strain>
    </source>
</reference>
<dbReference type="RefSeq" id="WP_138932131.1">
    <property type="nucleotide sequence ID" value="NZ_SWMU01000003.1"/>
</dbReference>
<sequence length="260" mass="30658">MNRTDLDFLSPMFKHYNLNDVHVLIINQTSRDKLLESDQNNIRVINAFERGLSKSRNLAITNAIGDICFIADDDIEYLPNAIDIVIKAYRDFPEAALISFQYLRENDKIYKTYQEKAAYQNKLLHKQSLTSMEITFNSQKINKAEIRFNTIFSFGERFHWFEEAVFRDDVIRAGLKVAFVPKPIVKHYGKTSVPNEDSKAYTQALTAQKYLQYKNLIYLWLIRYIWILIKRRVISCSQILQFWKYGVNAIQDYKRLSKAK</sequence>
<keyword evidence="3" id="KW-1185">Reference proteome</keyword>
<dbReference type="CDD" id="cd00761">
    <property type="entry name" value="Glyco_tranf_GTA_type"/>
    <property type="match status" value="1"/>
</dbReference>
<dbReference type="OrthoDB" id="9778406at2"/>
<organism evidence="2 3">
    <name type="scientific">Mesohalobacter halotolerans</name>
    <dbReference type="NCBI Taxonomy" id="1883405"/>
    <lineage>
        <taxon>Bacteria</taxon>
        <taxon>Pseudomonadati</taxon>
        <taxon>Bacteroidota</taxon>
        <taxon>Flavobacteriia</taxon>
        <taxon>Flavobacteriales</taxon>
        <taxon>Flavobacteriaceae</taxon>
        <taxon>Mesohalobacter</taxon>
    </lineage>
</organism>
<evidence type="ECO:0000313" key="3">
    <source>
        <dbReference type="Proteomes" id="UP000306552"/>
    </source>
</evidence>
<protein>
    <submittedName>
        <fullName evidence="2">Glycosyltransferase family 2 protein</fullName>
    </submittedName>
</protein>
<dbReference type="Proteomes" id="UP000306552">
    <property type="component" value="Unassembled WGS sequence"/>
</dbReference>
<dbReference type="Gene3D" id="3.90.550.10">
    <property type="entry name" value="Spore Coat Polysaccharide Biosynthesis Protein SpsA, Chain A"/>
    <property type="match status" value="1"/>
</dbReference>
<dbReference type="EMBL" id="SWMU01000003">
    <property type="protein sequence ID" value="TKS56017.1"/>
    <property type="molecule type" value="Genomic_DNA"/>
</dbReference>
<keyword evidence="2" id="KW-0808">Transferase</keyword>
<dbReference type="Pfam" id="PF00535">
    <property type="entry name" value="Glycos_transf_2"/>
    <property type="match status" value="1"/>
</dbReference>
<dbReference type="AlphaFoldDB" id="A0A4U5TPH9"/>
<dbReference type="GO" id="GO:0016740">
    <property type="term" value="F:transferase activity"/>
    <property type="evidence" value="ECO:0007669"/>
    <property type="project" value="UniProtKB-KW"/>
</dbReference>
<accession>A0A4U5TPH9</accession>
<dbReference type="InterPro" id="IPR001173">
    <property type="entry name" value="Glyco_trans_2-like"/>
</dbReference>
<dbReference type="SUPFAM" id="SSF53448">
    <property type="entry name" value="Nucleotide-diphospho-sugar transferases"/>
    <property type="match status" value="1"/>
</dbReference>
<evidence type="ECO:0000259" key="1">
    <source>
        <dbReference type="Pfam" id="PF00535"/>
    </source>
</evidence>
<comment type="caution">
    <text evidence="2">The sequence shown here is derived from an EMBL/GenBank/DDBJ whole genome shotgun (WGS) entry which is preliminary data.</text>
</comment>
<proteinExistence type="predicted"/>
<dbReference type="InterPro" id="IPR029044">
    <property type="entry name" value="Nucleotide-diphossugar_trans"/>
</dbReference>